<name>A0AAW2GYC4_9HYME</name>
<reference evidence="1 2" key="1">
    <citation type="submission" date="2023-03" db="EMBL/GenBank/DDBJ databases">
        <title>High recombination rates correlate with genetic variation in Cardiocondyla obscurior ants.</title>
        <authorList>
            <person name="Errbii M."/>
        </authorList>
    </citation>
    <scope>NUCLEOTIDE SEQUENCE [LARGE SCALE GENOMIC DNA]</scope>
    <source>
        <strain evidence="1">Alpha-2009</strain>
        <tissue evidence="1">Whole body</tissue>
    </source>
</reference>
<protein>
    <submittedName>
        <fullName evidence="1">Uncharacterized protein</fullName>
    </submittedName>
</protein>
<dbReference type="AlphaFoldDB" id="A0AAW2GYC4"/>
<dbReference type="Proteomes" id="UP001430953">
    <property type="component" value="Unassembled WGS sequence"/>
</dbReference>
<keyword evidence="2" id="KW-1185">Reference proteome</keyword>
<dbReference type="EMBL" id="JADYXP020000001">
    <property type="protein sequence ID" value="KAL0132264.1"/>
    <property type="molecule type" value="Genomic_DNA"/>
</dbReference>
<proteinExistence type="predicted"/>
<gene>
    <name evidence="1" type="ORF">PUN28_000210</name>
</gene>
<evidence type="ECO:0000313" key="1">
    <source>
        <dbReference type="EMBL" id="KAL0132264.1"/>
    </source>
</evidence>
<accession>A0AAW2GYC4</accession>
<evidence type="ECO:0000313" key="2">
    <source>
        <dbReference type="Proteomes" id="UP001430953"/>
    </source>
</evidence>
<organism evidence="1 2">
    <name type="scientific">Cardiocondyla obscurior</name>
    <dbReference type="NCBI Taxonomy" id="286306"/>
    <lineage>
        <taxon>Eukaryota</taxon>
        <taxon>Metazoa</taxon>
        <taxon>Ecdysozoa</taxon>
        <taxon>Arthropoda</taxon>
        <taxon>Hexapoda</taxon>
        <taxon>Insecta</taxon>
        <taxon>Pterygota</taxon>
        <taxon>Neoptera</taxon>
        <taxon>Endopterygota</taxon>
        <taxon>Hymenoptera</taxon>
        <taxon>Apocrita</taxon>
        <taxon>Aculeata</taxon>
        <taxon>Formicoidea</taxon>
        <taxon>Formicidae</taxon>
        <taxon>Myrmicinae</taxon>
        <taxon>Cardiocondyla</taxon>
    </lineage>
</organism>
<comment type="caution">
    <text evidence="1">The sequence shown here is derived from an EMBL/GenBank/DDBJ whole genome shotgun (WGS) entry which is preliminary data.</text>
</comment>
<sequence length="60" mass="6781">MRNMIPTAKRWLSLERERGVRRTPRSRVLFSTPASISTSSELGLTQAGSFIPLPPLKRKT</sequence>